<feature type="coiled-coil region" evidence="1">
    <location>
        <begin position="52"/>
        <end position="86"/>
    </location>
</feature>
<dbReference type="EMBL" id="JACHVC010000013">
    <property type="protein sequence ID" value="MBC2607570.1"/>
    <property type="molecule type" value="Genomic_DNA"/>
</dbReference>
<dbReference type="InterPro" id="IPR016866">
    <property type="entry name" value="UCP028069"/>
</dbReference>
<dbReference type="Proteomes" id="UP000526501">
    <property type="component" value="Unassembled WGS sequence"/>
</dbReference>
<gene>
    <name evidence="2" type="ORF">H5P27_16070</name>
</gene>
<evidence type="ECO:0000256" key="1">
    <source>
        <dbReference type="SAM" id="Coils"/>
    </source>
</evidence>
<organism evidence="2 3">
    <name type="scientific">Pelagicoccus albus</name>
    <dbReference type="NCBI Taxonomy" id="415222"/>
    <lineage>
        <taxon>Bacteria</taxon>
        <taxon>Pseudomonadati</taxon>
        <taxon>Verrucomicrobiota</taxon>
        <taxon>Opitutia</taxon>
        <taxon>Puniceicoccales</taxon>
        <taxon>Pelagicoccaceae</taxon>
        <taxon>Pelagicoccus</taxon>
    </lineage>
</organism>
<sequence>MKFRLLITLTATSFSCGFMWGDQLADARNLVERWVQIEEAISQEKVAWLEKEAALQDLIKLAELEMQTLEEEQSRLAAESNKSNETRLALREDEMAAKERLTRVREFLATMEARIKPLEKSLPAPLQESLQPLFLRIPESPSETRMGAAERMQTVVTILSRMFEFDDRVVVDSEIREVANGGKNELTTLWVGLGAAYYIDEASGDAGYGVVSREGWNWVSEPELRQEIMQAIELATGRDQDARFIALPFELGQL</sequence>
<reference evidence="2 3" key="1">
    <citation type="submission" date="2020-07" db="EMBL/GenBank/DDBJ databases">
        <authorList>
            <person name="Feng X."/>
        </authorList>
    </citation>
    <scope>NUCLEOTIDE SEQUENCE [LARGE SCALE GENOMIC DNA]</scope>
    <source>
        <strain evidence="2 3">JCM23202</strain>
    </source>
</reference>
<accession>A0A7X1B8D6</accession>
<dbReference type="Pfam" id="PF11932">
    <property type="entry name" value="DUF3450"/>
    <property type="match status" value="1"/>
</dbReference>
<keyword evidence="3" id="KW-1185">Reference proteome</keyword>
<evidence type="ECO:0000313" key="3">
    <source>
        <dbReference type="Proteomes" id="UP000526501"/>
    </source>
</evidence>
<keyword evidence="1" id="KW-0175">Coiled coil</keyword>
<protein>
    <submittedName>
        <fullName evidence="2">DUF3450 family protein</fullName>
    </submittedName>
</protein>
<comment type="caution">
    <text evidence="2">The sequence shown here is derived from an EMBL/GenBank/DDBJ whole genome shotgun (WGS) entry which is preliminary data.</text>
</comment>
<dbReference type="RefSeq" id="WP_185661446.1">
    <property type="nucleotide sequence ID" value="NZ_CAWPOO010000013.1"/>
</dbReference>
<proteinExistence type="predicted"/>
<dbReference type="AlphaFoldDB" id="A0A7X1B8D6"/>
<name>A0A7X1B8D6_9BACT</name>
<evidence type="ECO:0000313" key="2">
    <source>
        <dbReference type="EMBL" id="MBC2607570.1"/>
    </source>
</evidence>
<dbReference type="PROSITE" id="PS51257">
    <property type="entry name" value="PROKAR_LIPOPROTEIN"/>
    <property type="match status" value="1"/>
</dbReference>